<evidence type="ECO:0000313" key="2">
    <source>
        <dbReference type="EMBL" id="KAK5092064.1"/>
    </source>
</evidence>
<dbReference type="Proteomes" id="UP001345013">
    <property type="component" value="Unassembled WGS sequence"/>
</dbReference>
<evidence type="ECO:0000256" key="1">
    <source>
        <dbReference type="SAM" id="MobiDB-lite"/>
    </source>
</evidence>
<organism evidence="2 3">
    <name type="scientific">Lithohypha guttulata</name>
    <dbReference type="NCBI Taxonomy" id="1690604"/>
    <lineage>
        <taxon>Eukaryota</taxon>
        <taxon>Fungi</taxon>
        <taxon>Dikarya</taxon>
        <taxon>Ascomycota</taxon>
        <taxon>Pezizomycotina</taxon>
        <taxon>Eurotiomycetes</taxon>
        <taxon>Chaetothyriomycetidae</taxon>
        <taxon>Chaetothyriales</taxon>
        <taxon>Trichomeriaceae</taxon>
        <taxon>Lithohypha</taxon>
    </lineage>
</organism>
<reference evidence="2 3" key="1">
    <citation type="submission" date="2023-08" db="EMBL/GenBank/DDBJ databases">
        <title>Black Yeasts Isolated from many extreme environments.</title>
        <authorList>
            <person name="Coleine C."/>
            <person name="Stajich J.E."/>
            <person name="Selbmann L."/>
        </authorList>
    </citation>
    <scope>NUCLEOTIDE SEQUENCE [LARGE SCALE GENOMIC DNA]</scope>
    <source>
        <strain evidence="2 3">CCFEE 5885</strain>
    </source>
</reference>
<feature type="compositionally biased region" description="Polar residues" evidence="1">
    <location>
        <begin position="24"/>
        <end position="34"/>
    </location>
</feature>
<accession>A0ABR0K8X1</accession>
<proteinExistence type="predicted"/>
<comment type="caution">
    <text evidence="2">The sequence shown here is derived from an EMBL/GenBank/DDBJ whole genome shotgun (WGS) entry which is preliminary data.</text>
</comment>
<sequence length="195" mass="21618">MSLNSLSSISNRSSAGSEMSRSSPHSSGTHTPNEPSEPPISLSYIEDLLDPGLHDIKTRLDDIDTRLLGLRSQSALPNPPIINGNENVNDYFEWQCKLKAKLVTLEHLDMSTKMHLLASRATGAAFHLIQNDLPRPTAVPTRDTDQNVDVLFAKLDKWFYDPENRRLPAPLRRPGQGSGFVLYRQDLGATGIESD</sequence>
<gene>
    <name evidence="2" type="ORF">LTR24_005607</name>
</gene>
<name>A0ABR0K8X1_9EURO</name>
<keyword evidence="3" id="KW-1185">Reference proteome</keyword>
<feature type="region of interest" description="Disordered" evidence="1">
    <location>
        <begin position="1"/>
        <end position="41"/>
    </location>
</feature>
<dbReference type="EMBL" id="JAVRRG010000065">
    <property type="protein sequence ID" value="KAK5092064.1"/>
    <property type="molecule type" value="Genomic_DNA"/>
</dbReference>
<evidence type="ECO:0000313" key="3">
    <source>
        <dbReference type="Proteomes" id="UP001345013"/>
    </source>
</evidence>
<feature type="compositionally biased region" description="Low complexity" evidence="1">
    <location>
        <begin position="1"/>
        <end position="23"/>
    </location>
</feature>
<protein>
    <submittedName>
        <fullName evidence="2">Uncharacterized protein</fullName>
    </submittedName>
</protein>